<gene>
    <name evidence="2" type="ORF">TPR58_13270</name>
</gene>
<protein>
    <submittedName>
        <fullName evidence="2">DUF3617 family protein</fullName>
    </submittedName>
</protein>
<comment type="caution">
    <text evidence="2">The sequence shown here is derived from an EMBL/GenBank/DDBJ whole genome shotgun (WGS) entry which is preliminary data.</text>
</comment>
<organism evidence="2 3">
    <name type="scientific">Sphingomonas rustica</name>
    <dbReference type="NCBI Taxonomy" id="3103142"/>
    <lineage>
        <taxon>Bacteria</taxon>
        <taxon>Pseudomonadati</taxon>
        <taxon>Pseudomonadota</taxon>
        <taxon>Alphaproteobacteria</taxon>
        <taxon>Sphingomonadales</taxon>
        <taxon>Sphingomonadaceae</taxon>
        <taxon>Sphingomonas</taxon>
    </lineage>
</organism>
<proteinExistence type="predicted"/>
<dbReference type="InterPro" id="IPR022061">
    <property type="entry name" value="DUF3617"/>
</dbReference>
<dbReference type="EMBL" id="JBDIZK010000007">
    <property type="protein sequence ID" value="MEN3748140.1"/>
    <property type="molecule type" value="Genomic_DNA"/>
</dbReference>
<dbReference type="Proteomes" id="UP001427805">
    <property type="component" value="Unassembled WGS sequence"/>
</dbReference>
<evidence type="ECO:0000313" key="3">
    <source>
        <dbReference type="Proteomes" id="UP001427805"/>
    </source>
</evidence>
<name>A0ABV0BAE8_9SPHN</name>
<sequence>MAEYQAASTLRHGPGEFPAMAQSDPTQDAADAGPEISMTDASAEEVAKAAQAAGPKSRGGQWELTTEIVSAEIPGATPDIIAKMKEKGAISISQCFTDGELSAPIGKVDPSCKFAEFKMGRGWVNATTLCKMPQGEAIAKMKGTFADDRFDYEVQTTASMGEQSTKMTMKIAGHRAGDCTPAKKK</sequence>
<evidence type="ECO:0000313" key="2">
    <source>
        <dbReference type="EMBL" id="MEN3748140.1"/>
    </source>
</evidence>
<feature type="region of interest" description="Disordered" evidence="1">
    <location>
        <begin position="1"/>
        <end position="34"/>
    </location>
</feature>
<feature type="region of interest" description="Disordered" evidence="1">
    <location>
        <begin position="42"/>
        <end position="61"/>
    </location>
</feature>
<reference evidence="2 3" key="1">
    <citation type="submission" date="2024-05" db="EMBL/GenBank/DDBJ databases">
        <title>Sphingomonas sp. HF-S3 16S ribosomal RNA gene Genome sequencing and assembly.</title>
        <authorList>
            <person name="Lee H."/>
        </authorList>
    </citation>
    <scope>NUCLEOTIDE SEQUENCE [LARGE SCALE GENOMIC DNA]</scope>
    <source>
        <strain evidence="2 3">HF-S3</strain>
    </source>
</reference>
<dbReference type="Pfam" id="PF12276">
    <property type="entry name" value="DUF3617"/>
    <property type="match status" value="1"/>
</dbReference>
<keyword evidence="3" id="KW-1185">Reference proteome</keyword>
<accession>A0ABV0BAE8</accession>
<evidence type="ECO:0000256" key="1">
    <source>
        <dbReference type="SAM" id="MobiDB-lite"/>
    </source>
</evidence>